<evidence type="ECO:0000256" key="2">
    <source>
        <dbReference type="ARBA" id="ARBA00023315"/>
    </source>
</evidence>
<dbReference type="Gene3D" id="3.40.630.30">
    <property type="match status" value="1"/>
</dbReference>
<dbReference type="EMBL" id="VNIK02000002">
    <property type="protein sequence ID" value="KAB5490861.1"/>
    <property type="molecule type" value="Genomic_DNA"/>
</dbReference>
<feature type="domain" description="N-acetyltransferase" evidence="3">
    <location>
        <begin position="1"/>
        <end position="152"/>
    </location>
</feature>
<keyword evidence="1" id="KW-0808">Transferase</keyword>
<name>A0A5N5ITV6_9FLAO</name>
<proteinExistence type="predicted"/>
<dbReference type="OrthoDB" id="9799096at2"/>
<comment type="caution">
    <text evidence="4">The sequence shown here is derived from an EMBL/GenBank/DDBJ whole genome shotgun (WGS) entry which is preliminary data.</text>
</comment>
<protein>
    <submittedName>
        <fullName evidence="4">N-acetyltransferase</fullName>
    </submittedName>
</protein>
<dbReference type="CDD" id="cd04301">
    <property type="entry name" value="NAT_SF"/>
    <property type="match status" value="1"/>
</dbReference>
<keyword evidence="2" id="KW-0012">Acyltransferase</keyword>
<dbReference type="PANTHER" id="PTHR43072:SF23">
    <property type="entry name" value="UPF0039 PROTEIN C11D3.02C"/>
    <property type="match status" value="1"/>
</dbReference>
<dbReference type="AlphaFoldDB" id="A0A5N5ITV6"/>
<organism evidence="4 5">
    <name type="scientific">Flagellimonas hadalis</name>
    <dbReference type="NCBI Taxonomy" id="2597517"/>
    <lineage>
        <taxon>Bacteria</taxon>
        <taxon>Pseudomonadati</taxon>
        <taxon>Bacteroidota</taxon>
        <taxon>Flavobacteriia</taxon>
        <taxon>Flavobacteriales</taxon>
        <taxon>Flavobacteriaceae</taxon>
        <taxon>Flagellimonas</taxon>
    </lineage>
</organism>
<sequence length="164" mass="18233">MIVRNMIVSDWEQVSNIYSEGIATGFATFETSAPDYAQWDSTHTTHSRLVAEENGVLLGWAALSPVSSRCVYGGVGEVSIYISAQSRGNGIGRLLMERLIEESEKAGFWTIQSGIFPENLASIKLHEKVGFRYIGKREKIGKINGEWKDNLLFEKRSTSVGLDQ</sequence>
<dbReference type="Proteomes" id="UP000319204">
    <property type="component" value="Unassembled WGS sequence"/>
</dbReference>
<dbReference type="PANTHER" id="PTHR43072">
    <property type="entry name" value="N-ACETYLTRANSFERASE"/>
    <property type="match status" value="1"/>
</dbReference>
<evidence type="ECO:0000256" key="1">
    <source>
        <dbReference type="ARBA" id="ARBA00022679"/>
    </source>
</evidence>
<dbReference type="GO" id="GO:0016747">
    <property type="term" value="F:acyltransferase activity, transferring groups other than amino-acyl groups"/>
    <property type="evidence" value="ECO:0007669"/>
    <property type="project" value="InterPro"/>
</dbReference>
<dbReference type="Pfam" id="PF00583">
    <property type="entry name" value="Acetyltransf_1"/>
    <property type="match status" value="1"/>
</dbReference>
<reference evidence="4" key="1">
    <citation type="submission" date="2019-10" db="EMBL/GenBank/DDBJ databases">
        <title>Muricauda hadale sp. nov., a piezophilic bacterium isolated from hadopelagic water of the Mariana Trench.</title>
        <authorList>
            <person name="Wei Y."/>
        </authorList>
    </citation>
    <scope>NUCLEOTIDE SEQUENCE [LARGE SCALE GENOMIC DNA]</scope>
    <source>
        <strain evidence="4">MT-229</strain>
    </source>
</reference>
<gene>
    <name evidence="4" type="ORF">FOT42_005370</name>
</gene>
<evidence type="ECO:0000313" key="5">
    <source>
        <dbReference type="Proteomes" id="UP000319204"/>
    </source>
</evidence>
<dbReference type="SUPFAM" id="SSF55729">
    <property type="entry name" value="Acyl-CoA N-acyltransferases (Nat)"/>
    <property type="match status" value="1"/>
</dbReference>
<dbReference type="RefSeq" id="WP_151889552.1">
    <property type="nucleotide sequence ID" value="NZ_VNIK02000002.1"/>
</dbReference>
<evidence type="ECO:0000313" key="4">
    <source>
        <dbReference type="EMBL" id="KAB5490861.1"/>
    </source>
</evidence>
<dbReference type="PROSITE" id="PS51186">
    <property type="entry name" value="GNAT"/>
    <property type="match status" value="1"/>
</dbReference>
<keyword evidence="5" id="KW-1185">Reference proteome</keyword>
<evidence type="ECO:0000259" key="3">
    <source>
        <dbReference type="PROSITE" id="PS51186"/>
    </source>
</evidence>
<dbReference type="InterPro" id="IPR016181">
    <property type="entry name" value="Acyl_CoA_acyltransferase"/>
</dbReference>
<dbReference type="InterPro" id="IPR000182">
    <property type="entry name" value="GNAT_dom"/>
</dbReference>
<accession>A0A5N5ITV6</accession>